<comment type="caution">
    <text evidence="1">The sequence shown here is derived from an EMBL/GenBank/DDBJ whole genome shotgun (WGS) entry which is preliminary data.</text>
</comment>
<evidence type="ECO:0008006" key="3">
    <source>
        <dbReference type="Google" id="ProtNLM"/>
    </source>
</evidence>
<sequence>MPLHAQYGVVTSPIALEQGANYLARIGQNDPEELGRALDRIEQLFMVESAGGDYEPVVIVLHGPEVAVFQRQNYHQFKHIVDRAARLSAFNVVDIRVCETRLDVLGGAVDALVPFIGTVPYGPAEIERLTGAGYLHF</sequence>
<organism evidence="1 2">
    <name type="scientific">Halioxenophilus aromaticivorans</name>
    <dbReference type="NCBI Taxonomy" id="1306992"/>
    <lineage>
        <taxon>Bacteria</taxon>
        <taxon>Pseudomonadati</taxon>
        <taxon>Pseudomonadota</taxon>
        <taxon>Gammaproteobacteria</taxon>
        <taxon>Alteromonadales</taxon>
        <taxon>Alteromonadaceae</taxon>
        <taxon>Halioxenophilus</taxon>
    </lineage>
</organism>
<dbReference type="EMBL" id="BAABLX010000012">
    <property type="protein sequence ID" value="GAA4941799.1"/>
    <property type="molecule type" value="Genomic_DNA"/>
</dbReference>
<dbReference type="Gene3D" id="3.40.1260.10">
    <property type="entry name" value="DsrEFH-like"/>
    <property type="match status" value="1"/>
</dbReference>
<protein>
    <recommendedName>
        <fullName evidence="3">Acyl-CoA transferase</fullName>
    </recommendedName>
</protein>
<name>A0AAV3U286_9ALTE</name>
<dbReference type="SUPFAM" id="SSF75169">
    <property type="entry name" value="DsrEFH-like"/>
    <property type="match status" value="1"/>
</dbReference>
<reference evidence="2" key="1">
    <citation type="journal article" date="2019" name="Int. J. Syst. Evol. Microbiol.">
        <title>The Global Catalogue of Microorganisms (GCM) 10K type strain sequencing project: providing services to taxonomists for standard genome sequencing and annotation.</title>
        <authorList>
            <consortium name="The Broad Institute Genomics Platform"/>
            <consortium name="The Broad Institute Genome Sequencing Center for Infectious Disease"/>
            <person name="Wu L."/>
            <person name="Ma J."/>
        </authorList>
    </citation>
    <scope>NUCLEOTIDE SEQUENCE [LARGE SCALE GENOMIC DNA]</scope>
    <source>
        <strain evidence="2">JCM 19134</strain>
    </source>
</reference>
<evidence type="ECO:0000313" key="1">
    <source>
        <dbReference type="EMBL" id="GAA4941799.1"/>
    </source>
</evidence>
<dbReference type="InterPro" id="IPR027396">
    <property type="entry name" value="DsrEFH-like"/>
</dbReference>
<gene>
    <name evidence="1" type="ORF">GCM10025791_20340</name>
</gene>
<keyword evidence="2" id="KW-1185">Reference proteome</keyword>
<proteinExistence type="predicted"/>
<evidence type="ECO:0000313" key="2">
    <source>
        <dbReference type="Proteomes" id="UP001409585"/>
    </source>
</evidence>
<dbReference type="AlphaFoldDB" id="A0AAV3U286"/>
<dbReference type="RefSeq" id="WP_345421114.1">
    <property type="nucleotide sequence ID" value="NZ_AP031496.1"/>
</dbReference>
<dbReference type="Proteomes" id="UP001409585">
    <property type="component" value="Unassembled WGS sequence"/>
</dbReference>
<accession>A0AAV3U286</accession>